<name>A0ABW3FIG8_9PSEU</name>
<dbReference type="Proteomes" id="UP001597018">
    <property type="component" value="Unassembled WGS sequence"/>
</dbReference>
<protein>
    <submittedName>
        <fullName evidence="2">Uncharacterized protein</fullName>
    </submittedName>
</protein>
<evidence type="ECO:0000256" key="1">
    <source>
        <dbReference type="SAM" id="SignalP"/>
    </source>
</evidence>
<reference evidence="3" key="1">
    <citation type="journal article" date="2019" name="Int. J. Syst. Evol. Microbiol.">
        <title>The Global Catalogue of Microorganisms (GCM) 10K type strain sequencing project: providing services to taxonomists for standard genome sequencing and annotation.</title>
        <authorList>
            <consortium name="The Broad Institute Genomics Platform"/>
            <consortium name="The Broad Institute Genome Sequencing Center for Infectious Disease"/>
            <person name="Wu L."/>
            <person name="Ma J."/>
        </authorList>
    </citation>
    <scope>NUCLEOTIDE SEQUENCE [LARGE SCALE GENOMIC DNA]</scope>
    <source>
        <strain evidence="3">CCUG 56401</strain>
    </source>
</reference>
<dbReference type="EMBL" id="JBHTIW010000001">
    <property type="protein sequence ID" value="MFD0918264.1"/>
    <property type="molecule type" value="Genomic_DNA"/>
</dbReference>
<keyword evidence="3" id="KW-1185">Reference proteome</keyword>
<sequence>MRLTKTLVTAGLIASLTAMAAPGGLTADRTTVRAGGTITLHLDHGREDVGWISSPAFARSGQHPFGADEGLARVLDDRDGTTEATATIATVPPGDYPVHTHVGGSAGPSMTITVSG</sequence>
<accession>A0ABW3FIG8</accession>
<feature type="chain" id="PRO_5045811292" evidence="1">
    <location>
        <begin position="21"/>
        <end position="116"/>
    </location>
</feature>
<comment type="caution">
    <text evidence="2">The sequence shown here is derived from an EMBL/GenBank/DDBJ whole genome shotgun (WGS) entry which is preliminary data.</text>
</comment>
<organism evidence="2 3">
    <name type="scientific">Saccharopolyspora rosea</name>
    <dbReference type="NCBI Taxonomy" id="524884"/>
    <lineage>
        <taxon>Bacteria</taxon>
        <taxon>Bacillati</taxon>
        <taxon>Actinomycetota</taxon>
        <taxon>Actinomycetes</taxon>
        <taxon>Pseudonocardiales</taxon>
        <taxon>Pseudonocardiaceae</taxon>
        <taxon>Saccharopolyspora</taxon>
    </lineage>
</organism>
<keyword evidence="1" id="KW-0732">Signal</keyword>
<dbReference type="RefSeq" id="WP_263250106.1">
    <property type="nucleotide sequence ID" value="NZ_BAABLT010000034.1"/>
</dbReference>
<evidence type="ECO:0000313" key="2">
    <source>
        <dbReference type="EMBL" id="MFD0918264.1"/>
    </source>
</evidence>
<proteinExistence type="predicted"/>
<evidence type="ECO:0000313" key="3">
    <source>
        <dbReference type="Proteomes" id="UP001597018"/>
    </source>
</evidence>
<gene>
    <name evidence="2" type="ORF">ACFQ16_00765</name>
</gene>
<feature type="signal peptide" evidence="1">
    <location>
        <begin position="1"/>
        <end position="20"/>
    </location>
</feature>